<evidence type="ECO:0000313" key="2">
    <source>
        <dbReference type="Proteomes" id="UP000887566"/>
    </source>
</evidence>
<keyword evidence="1" id="KW-1133">Transmembrane helix</keyword>
<dbReference type="AlphaFoldDB" id="A0A914V9Y0"/>
<organism evidence="2 3">
    <name type="scientific">Plectus sambesii</name>
    <dbReference type="NCBI Taxonomy" id="2011161"/>
    <lineage>
        <taxon>Eukaryota</taxon>
        <taxon>Metazoa</taxon>
        <taxon>Ecdysozoa</taxon>
        <taxon>Nematoda</taxon>
        <taxon>Chromadorea</taxon>
        <taxon>Plectida</taxon>
        <taxon>Plectina</taxon>
        <taxon>Plectoidea</taxon>
        <taxon>Plectidae</taxon>
        <taxon>Plectus</taxon>
    </lineage>
</organism>
<dbReference type="WBParaSite" id="PSAMB.scaffold1725size28372.g14525.t1">
    <property type="protein sequence ID" value="PSAMB.scaffold1725size28372.g14525.t1"/>
    <property type="gene ID" value="PSAMB.scaffold1725size28372.g14525"/>
</dbReference>
<evidence type="ECO:0000313" key="3">
    <source>
        <dbReference type="WBParaSite" id="PSAMB.scaffold1725size28372.g14525.t1"/>
    </source>
</evidence>
<accession>A0A914V9Y0</accession>
<keyword evidence="1" id="KW-0472">Membrane</keyword>
<reference evidence="3" key="1">
    <citation type="submission" date="2022-11" db="UniProtKB">
        <authorList>
            <consortium name="WormBaseParasite"/>
        </authorList>
    </citation>
    <scope>IDENTIFICATION</scope>
</reference>
<keyword evidence="1" id="KW-0812">Transmembrane</keyword>
<dbReference type="Proteomes" id="UP000887566">
    <property type="component" value="Unplaced"/>
</dbReference>
<proteinExistence type="predicted"/>
<feature type="transmembrane region" description="Helical" evidence="1">
    <location>
        <begin position="76"/>
        <end position="101"/>
    </location>
</feature>
<sequence length="199" mass="22028">MRQNDRSSDRQWPDDDPLAVQSASTGLQIILTPGRARIYRDQTDAVMRLSAQGRPAPNDFGFYYPGKEERSRRRSLHCAIVVLVVIVIALVVLNALVPFLIRRNVTTVNEHVPSTAPLPYISGTSDNQGPSSQVEKIILITGRPFQISRHKMPVDRSRTSELTTSHNGIIGKIEGSISNCNDYTSDYNFASSVDMATSV</sequence>
<evidence type="ECO:0000256" key="1">
    <source>
        <dbReference type="SAM" id="Phobius"/>
    </source>
</evidence>
<protein>
    <submittedName>
        <fullName evidence="3">Uncharacterized protein</fullName>
    </submittedName>
</protein>
<keyword evidence="2" id="KW-1185">Reference proteome</keyword>
<name>A0A914V9Y0_9BILA</name>